<feature type="compositionally biased region" description="Basic and acidic residues" evidence="1">
    <location>
        <begin position="7"/>
        <end position="19"/>
    </location>
</feature>
<protein>
    <submittedName>
        <fullName evidence="3">Uncharacterized protein</fullName>
    </submittedName>
</protein>
<evidence type="ECO:0000313" key="3">
    <source>
        <dbReference type="EMBL" id="CAB4295043.1"/>
    </source>
</evidence>
<dbReference type="EMBL" id="CAEKDK010000001">
    <property type="protein sequence ID" value="CAB4264420.1"/>
    <property type="molecule type" value="Genomic_DNA"/>
</dbReference>
<organism evidence="3 5">
    <name type="scientific">Prunus armeniaca</name>
    <name type="common">Apricot</name>
    <name type="synonym">Armeniaca vulgaris</name>
    <dbReference type="NCBI Taxonomy" id="36596"/>
    <lineage>
        <taxon>Eukaryota</taxon>
        <taxon>Viridiplantae</taxon>
        <taxon>Streptophyta</taxon>
        <taxon>Embryophyta</taxon>
        <taxon>Tracheophyta</taxon>
        <taxon>Spermatophyta</taxon>
        <taxon>Magnoliopsida</taxon>
        <taxon>eudicotyledons</taxon>
        <taxon>Gunneridae</taxon>
        <taxon>Pentapetalae</taxon>
        <taxon>rosids</taxon>
        <taxon>fabids</taxon>
        <taxon>Rosales</taxon>
        <taxon>Rosaceae</taxon>
        <taxon>Amygdaloideae</taxon>
        <taxon>Amygdaleae</taxon>
        <taxon>Prunus</taxon>
    </lineage>
</organism>
<evidence type="ECO:0000313" key="5">
    <source>
        <dbReference type="Proteomes" id="UP000507245"/>
    </source>
</evidence>
<reference evidence="5" key="1">
    <citation type="journal article" date="2020" name="Genome Biol.">
        <title>Gamete binning: chromosome-level and haplotype-resolved genome assembly enabled by high-throughput single-cell sequencing of gamete genomes.</title>
        <authorList>
            <person name="Campoy J.A."/>
            <person name="Sun H."/>
            <person name="Goel M."/>
            <person name="Jiao W.-B."/>
            <person name="Folz-Donahue K."/>
            <person name="Wang N."/>
            <person name="Rubio M."/>
            <person name="Liu C."/>
            <person name="Kukat C."/>
            <person name="Ruiz D."/>
            <person name="Huettel B."/>
            <person name="Schneeberger K."/>
        </authorList>
    </citation>
    <scope>NUCLEOTIDE SEQUENCE [LARGE SCALE GENOMIC DNA]</scope>
    <source>
        <strain evidence="5">cv. Rojo Pasion</strain>
    </source>
</reference>
<evidence type="ECO:0000313" key="2">
    <source>
        <dbReference type="EMBL" id="CAB4264420.1"/>
    </source>
</evidence>
<name>A0A6J5W3K8_PRUAR</name>
<evidence type="ECO:0000256" key="1">
    <source>
        <dbReference type="SAM" id="MobiDB-lite"/>
    </source>
</evidence>
<proteinExistence type="predicted"/>
<dbReference type="OrthoDB" id="1166097at2759"/>
<evidence type="ECO:0000313" key="4">
    <source>
        <dbReference type="Proteomes" id="UP000507222"/>
    </source>
</evidence>
<keyword evidence="5" id="KW-1185">Reference proteome</keyword>
<gene>
    <name evidence="2" type="ORF">CURHAP_LOCUS6193</name>
    <name evidence="3" type="ORF">ORAREDHAP_LOCUS6250</name>
</gene>
<reference evidence="3 4" key="2">
    <citation type="submission" date="2020-05" db="EMBL/GenBank/DDBJ databases">
        <authorList>
            <person name="Campoy J."/>
            <person name="Schneeberger K."/>
            <person name="Spophaly S."/>
        </authorList>
    </citation>
    <scope>NUCLEOTIDE SEQUENCE [LARGE SCALE GENOMIC DNA]</scope>
    <source>
        <strain evidence="3">PruArmRojPasFocal</strain>
    </source>
</reference>
<dbReference type="EMBL" id="CAEKKB010000001">
    <property type="protein sequence ID" value="CAB4295043.1"/>
    <property type="molecule type" value="Genomic_DNA"/>
</dbReference>
<dbReference type="Proteomes" id="UP000507245">
    <property type="component" value="Unassembled WGS sequence"/>
</dbReference>
<dbReference type="AlphaFoldDB" id="A0A6J5W3K8"/>
<feature type="region of interest" description="Disordered" evidence="1">
    <location>
        <begin position="1"/>
        <end position="25"/>
    </location>
</feature>
<dbReference type="Proteomes" id="UP000507222">
    <property type="component" value="Unassembled WGS sequence"/>
</dbReference>
<accession>A0A6J5W3K8</accession>
<sequence length="124" mass="13698">MFSQYRDQPEDKPKEERAAEPVTNNIAAEEGLLEINVIHGRPHPPGGQLARARTKKRQAEKIRRVCGIASAPESAQSLEKVGIISFTQRDLEGIQFPHNDALVVTLQIGNLKVMRVMIDGESSA</sequence>